<dbReference type="Proteomes" id="UP000256964">
    <property type="component" value="Unassembled WGS sequence"/>
</dbReference>
<dbReference type="EMBL" id="KZ857403">
    <property type="protein sequence ID" value="RDX49758.1"/>
    <property type="molecule type" value="Genomic_DNA"/>
</dbReference>
<name>A0A371DB40_9APHY</name>
<sequence>MSFKLYQVSVEGRPADGKMHAEVLVEAQGACISVRYHQKLSPKERMPKLWPGVCMAIQRCMRWTYDTSPRVALTLALNERVYLVYQPLAMVVHLTRDPARMRDAGPILQSPQQDSSTTLHITNKTTISRTPEIQRNINVSLPPVLCMSICAQCALWRRWIFLSPAYAPARLHRVSARAARRVMSSGVACEQRK</sequence>
<organism evidence="1 2">
    <name type="scientific">Lentinus brumalis</name>
    <dbReference type="NCBI Taxonomy" id="2498619"/>
    <lineage>
        <taxon>Eukaryota</taxon>
        <taxon>Fungi</taxon>
        <taxon>Dikarya</taxon>
        <taxon>Basidiomycota</taxon>
        <taxon>Agaricomycotina</taxon>
        <taxon>Agaricomycetes</taxon>
        <taxon>Polyporales</taxon>
        <taxon>Polyporaceae</taxon>
        <taxon>Lentinus</taxon>
    </lineage>
</organism>
<evidence type="ECO:0000313" key="2">
    <source>
        <dbReference type="Proteomes" id="UP000256964"/>
    </source>
</evidence>
<evidence type="ECO:0000313" key="1">
    <source>
        <dbReference type="EMBL" id="RDX49758.1"/>
    </source>
</evidence>
<dbReference type="AlphaFoldDB" id="A0A371DB40"/>
<keyword evidence="2" id="KW-1185">Reference proteome</keyword>
<gene>
    <name evidence="1" type="ORF">OH76DRAFT_510744</name>
</gene>
<protein>
    <submittedName>
        <fullName evidence="1">Uncharacterized protein</fullName>
    </submittedName>
</protein>
<proteinExistence type="predicted"/>
<reference evidence="1 2" key="1">
    <citation type="journal article" date="2018" name="Biotechnol. Biofuels">
        <title>Integrative visual omics of the white-rot fungus Polyporus brumalis exposes the biotechnological potential of its oxidative enzymes for delignifying raw plant biomass.</title>
        <authorList>
            <person name="Miyauchi S."/>
            <person name="Rancon A."/>
            <person name="Drula E."/>
            <person name="Hage H."/>
            <person name="Chaduli D."/>
            <person name="Favel A."/>
            <person name="Grisel S."/>
            <person name="Henrissat B."/>
            <person name="Herpoel-Gimbert I."/>
            <person name="Ruiz-Duenas F.J."/>
            <person name="Chevret D."/>
            <person name="Hainaut M."/>
            <person name="Lin J."/>
            <person name="Wang M."/>
            <person name="Pangilinan J."/>
            <person name="Lipzen A."/>
            <person name="Lesage-Meessen L."/>
            <person name="Navarro D."/>
            <person name="Riley R."/>
            <person name="Grigoriev I.V."/>
            <person name="Zhou S."/>
            <person name="Raouche S."/>
            <person name="Rosso M.N."/>
        </authorList>
    </citation>
    <scope>NUCLEOTIDE SEQUENCE [LARGE SCALE GENOMIC DNA]</scope>
    <source>
        <strain evidence="1 2">BRFM 1820</strain>
    </source>
</reference>
<accession>A0A371DB40</accession>